<accession>A0A502KX64</accession>
<evidence type="ECO:0000313" key="3">
    <source>
        <dbReference type="EMBL" id="TPH12837.1"/>
    </source>
</evidence>
<keyword evidence="4" id="KW-1185">Reference proteome</keyword>
<dbReference type="PANTHER" id="PTHR42736:SF1">
    <property type="entry name" value="PROTEIN-GLUTAMINE GAMMA-GLUTAMYLTRANSFERASE"/>
    <property type="match status" value="1"/>
</dbReference>
<evidence type="ECO:0000259" key="2">
    <source>
        <dbReference type="SMART" id="SM00460"/>
    </source>
</evidence>
<dbReference type="PANTHER" id="PTHR42736">
    <property type="entry name" value="PROTEIN-GLUTAMINE GAMMA-GLUTAMYLTRANSFERASE"/>
    <property type="match status" value="1"/>
</dbReference>
<feature type="transmembrane region" description="Helical" evidence="1">
    <location>
        <begin position="112"/>
        <end position="131"/>
    </location>
</feature>
<dbReference type="SMART" id="SM00460">
    <property type="entry name" value="TGc"/>
    <property type="match status" value="1"/>
</dbReference>
<keyword evidence="1" id="KW-0472">Membrane</keyword>
<organism evidence="3 4">
    <name type="scientific">Litorilituus lipolyticus</name>
    <dbReference type="NCBI Taxonomy" id="2491017"/>
    <lineage>
        <taxon>Bacteria</taxon>
        <taxon>Pseudomonadati</taxon>
        <taxon>Pseudomonadota</taxon>
        <taxon>Gammaproteobacteria</taxon>
        <taxon>Alteromonadales</taxon>
        <taxon>Colwelliaceae</taxon>
        <taxon>Litorilituus</taxon>
    </lineage>
</organism>
<feature type="transmembrane region" description="Helical" evidence="1">
    <location>
        <begin position="84"/>
        <end position="106"/>
    </location>
</feature>
<dbReference type="InterPro" id="IPR052901">
    <property type="entry name" value="Bact_TGase-like"/>
</dbReference>
<feature type="transmembrane region" description="Helical" evidence="1">
    <location>
        <begin position="138"/>
        <end position="156"/>
    </location>
</feature>
<keyword evidence="1" id="KW-1133">Transmembrane helix</keyword>
<evidence type="ECO:0000313" key="4">
    <source>
        <dbReference type="Proteomes" id="UP000315303"/>
    </source>
</evidence>
<protein>
    <submittedName>
        <fullName evidence="3">DUF3488 domain-containing protein</fullName>
    </submittedName>
</protein>
<dbReference type="InterPro" id="IPR021878">
    <property type="entry name" value="TgpA_N"/>
</dbReference>
<dbReference type="InterPro" id="IPR038765">
    <property type="entry name" value="Papain-like_cys_pep_sf"/>
</dbReference>
<evidence type="ECO:0000256" key="1">
    <source>
        <dbReference type="SAM" id="Phobius"/>
    </source>
</evidence>
<dbReference type="Gene3D" id="3.10.620.30">
    <property type="match status" value="1"/>
</dbReference>
<gene>
    <name evidence="3" type="ORF">EPA86_15560</name>
</gene>
<name>A0A502KX64_9GAMM</name>
<dbReference type="EMBL" id="SAWY01000038">
    <property type="protein sequence ID" value="TPH12837.1"/>
    <property type="molecule type" value="Genomic_DNA"/>
</dbReference>
<dbReference type="Pfam" id="PF11992">
    <property type="entry name" value="TgpA_N"/>
    <property type="match status" value="1"/>
</dbReference>
<dbReference type="InterPro" id="IPR002931">
    <property type="entry name" value="Transglutaminase-like"/>
</dbReference>
<keyword evidence="1" id="KW-0812">Transmembrane</keyword>
<feature type="domain" description="Transglutaminase-like" evidence="2">
    <location>
        <begin position="439"/>
        <end position="516"/>
    </location>
</feature>
<sequence length="718" mass="82356">MKITHLFNKLLVKQAVSKPKFYLTRSNAWLLWLSQLLNIALLGFELAYWMLAIILLCFCLQALRIQQNVKPDHPNPVNSQLNWLALKTVSPMVLLIFALLGCIAIAVTAKSFGILISMIHLLSFSYILKAFELRSRKDFYQLILLGFFVLASSLIFTQNLYFSILAFAVLMINLLVLLQYFSPSNRVFKNSKLQFLLLAQSSVLAVLLFLFFPRLSPFWQVPLAKSAQTGLSATVQPGDIAKLARSSELAFRVEFSEDTIPAYSQLYWRALVLDKYDGRKWSKSNEKNIWGLALFQKELKGLETLASDEAISYRVTVEPSFQPWLFALPVARTAETGIDLLPDYTLKSKRIVSQTQSYSVTSYVNQAKLRPLTKTEQRINLSYPVGSNPKLEALGAQLREQFQSPQDRALAVLTRFNELNYYYTLEPPLLVNNSLDQFFFDTKAGFCSHYASAFTFLMRSAGVPSRMVTGYMGGEINRLNAKGGSKGHLNIYQYDAHAWSEIWLKGIGWVRYDPTASVDPSRVNQGFSERLAEQRDNLDNNFFSLQSFKHFAWINNLRLTLDLLDYQWTKLVIGYSAQKQYELIKRWFGQVQSWTFGLIMVSSIVLVLLLLFFINIYLSKVRIKAKERTPWGALYSKSLTLLTKKGLTKSPDETVNHFAKQVALKFPKISKTFYKLSHLFNQLNYQQISHEQQLVLLSKMKNEFKSLNQQVNKLSYKN</sequence>
<feature type="transmembrane region" description="Helical" evidence="1">
    <location>
        <begin position="46"/>
        <end position="63"/>
    </location>
</feature>
<comment type="caution">
    <text evidence="3">The sequence shown here is derived from an EMBL/GenBank/DDBJ whole genome shotgun (WGS) entry which is preliminary data.</text>
</comment>
<dbReference type="OrthoDB" id="9804872at2"/>
<dbReference type="RefSeq" id="WP_140605244.1">
    <property type="nucleotide sequence ID" value="NZ_SAWY01000038.1"/>
</dbReference>
<dbReference type="Pfam" id="PF01841">
    <property type="entry name" value="Transglut_core"/>
    <property type="match status" value="1"/>
</dbReference>
<dbReference type="AlphaFoldDB" id="A0A502KX64"/>
<proteinExistence type="predicted"/>
<reference evidence="3 4" key="1">
    <citation type="submission" date="2019-01" db="EMBL/GenBank/DDBJ databases">
        <title>Litorilituus lipolytica sp. nov., isolated from intertidal sand of the Yellow Sea in China.</title>
        <authorList>
            <person name="Liu A."/>
        </authorList>
    </citation>
    <scope>NUCLEOTIDE SEQUENCE [LARGE SCALE GENOMIC DNA]</scope>
    <source>
        <strain evidence="3 4">RZ04</strain>
    </source>
</reference>
<feature type="transmembrane region" description="Helical" evidence="1">
    <location>
        <begin position="193"/>
        <end position="212"/>
    </location>
</feature>
<dbReference type="SUPFAM" id="SSF54001">
    <property type="entry name" value="Cysteine proteinases"/>
    <property type="match status" value="1"/>
</dbReference>
<feature type="transmembrane region" description="Helical" evidence="1">
    <location>
        <begin position="594"/>
        <end position="618"/>
    </location>
</feature>
<dbReference type="Proteomes" id="UP000315303">
    <property type="component" value="Unassembled WGS sequence"/>
</dbReference>
<feature type="transmembrane region" description="Helical" evidence="1">
    <location>
        <begin position="162"/>
        <end position="181"/>
    </location>
</feature>